<feature type="region of interest" description="Disordered" evidence="8">
    <location>
        <begin position="117"/>
        <end position="144"/>
    </location>
</feature>
<dbReference type="PANTHER" id="PTHR31839">
    <property type="entry name" value="DEHYDRATION-RESPONSIVE ELEMENT-BINDING PROTEIN 1D"/>
    <property type="match status" value="1"/>
</dbReference>
<dbReference type="InterPro" id="IPR036955">
    <property type="entry name" value="AP2/ERF_dom_sf"/>
</dbReference>
<keyword evidence="4" id="KW-0010">Activator</keyword>
<dbReference type="Gene3D" id="3.30.730.10">
    <property type="entry name" value="AP2/ERF domain"/>
    <property type="match status" value="1"/>
</dbReference>
<proteinExistence type="inferred from homology"/>
<feature type="domain" description="AP2/ERF" evidence="9">
    <location>
        <begin position="31"/>
        <end position="88"/>
    </location>
</feature>
<dbReference type="SMART" id="SM00380">
    <property type="entry name" value="AP2"/>
    <property type="match status" value="1"/>
</dbReference>
<keyword evidence="11" id="KW-1185">Reference proteome</keyword>
<evidence type="ECO:0000256" key="6">
    <source>
        <dbReference type="ARBA" id="ARBA00023242"/>
    </source>
</evidence>
<keyword evidence="2" id="KW-0805">Transcription regulation</keyword>
<evidence type="ECO:0000256" key="4">
    <source>
        <dbReference type="ARBA" id="ARBA00023159"/>
    </source>
</evidence>
<dbReference type="EMBL" id="JBANQN010000008">
    <property type="protein sequence ID" value="KAK6781436.1"/>
    <property type="molecule type" value="Genomic_DNA"/>
</dbReference>
<evidence type="ECO:0000256" key="1">
    <source>
        <dbReference type="ARBA" id="ARBA00004123"/>
    </source>
</evidence>
<evidence type="ECO:0000256" key="5">
    <source>
        <dbReference type="ARBA" id="ARBA00023163"/>
    </source>
</evidence>
<dbReference type="Pfam" id="PF00847">
    <property type="entry name" value="AP2"/>
    <property type="match status" value="1"/>
</dbReference>
<accession>A0AAN8Y7B3</accession>
<evidence type="ECO:0000256" key="3">
    <source>
        <dbReference type="ARBA" id="ARBA00023125"/>
    </source>
</evidence>
<dbReference type="PROSITE" id="PS51032">
    <property type="entry name" value="AP2_ERF"/>
    <property type="match status" value="1"/>
</dbReference>
<evidence type="ECO:0000259" key="9">
    <source>
        <dbReference type="PROSITE" id="PS51032"/>
    </source>
</evidence>
<keyword evidence="3" id="KW-0238">DNA-binding</keyword>
<dbReference type="GO" id="GO:0005634">
    <property type="term" value="C:nucleus"/>
    <property type="evidence" value="ECO:0007669"/>
    <property type="project" value="UniProtKB-SubCell"/>
</dbReference>
<evidence type="ECO:0000256" key="2">
    <source>
        <dbReference type="ARBA" id="ARBA00023015"/>
    </source>
</evidence>
<gene>
    <name evidence="10" type="ORF">RDI58_019232</name>
</gene>
<dbReference type="GO" id="GO:0003677">
    <property type="term" value="F:DNA binding"/>
    <property type="evidence" value="ECO:0007669"/>
    <property type="project" value="UniProtKB-KW"/>
</dbReference>
<keyword evidence="5" id="KW-0804">Transcription</keyword>
<dbReference type="SUPFAM" id="SSF54171">
    <property type="entry name" value="DNA-binding domain"/>
    <property type="match status" value="1"/>
</dbReference>
<comment type="caution">
    <text evidence="10">The sequence shown here is derived from an EMBL/GenBank/DDBJ whole genome shotgun (WGS) entry which is preliminary data.</text>
</comment>
<evidence type="ECO:0000256" key="7">
    <source>
        <dbReference type="ARBA" id="ARBA00024343"/>
    </source>
</evidence>
<dbReference type="AlphaFoldDB" id="A0AAN8Y7B3"/>
<protein>
    <recommendedName>
        <fullName evidence="9">AP2/ERF domain-containing protein</fullName>
    </recommendedName>
</protein>
<keyword evidence="6" id="KW-0539">Nucleus</keyword>
<evidence type="ECO:0000256" key="8">
    <source>
        <dbReference type="SAM" id="MobiDB-lite"/>
    </source>
</evidence>
<dbReference type="PANTHER" id="PTHR31839:SF85">
    <property type="entry name" value="AP2_ERF DOMAIN-CONTAINING PROTEIN"/>
    <property type="match status" value="1"/>
</dbReference>
<sequence length="213" mass="23745">MANPSHTSGQLVPNILVDNKKSERTNTKHPIYRGIRCRSGKWVCEIREPRKATRIWLGTYPTPQMAAAAYDVAALALKGTQNVVLNFPHLVNSYPKLPHSPSPYNIRRAAATAATMMAQRGDDDQSSGSKRGAIGNEEGSVESSLSENYAMQIGTQIMTQGDEEYVDEEELFDFPSLLVNMAEAMMLTPPRINSTSLEEYSPRDFDIENLWSY</sequence>
<dbReference type="InterPro" id="IPR001471">
    <property type="entry name" value="AP2/ERF_dom"/>
</dbReference>
<dbReference type="CDD" id="cd00018">
    <property type="entry name" value="AP2"/>
    <property type="match status" value="1"/>
</dbReference>
<name>A0AAN8Y7B3_SOLBU</name>
<dbReference type="Proteomes" id="UP001371456">
    <property type="component" value="Unassembled WGS sequence"/>
</dbReference>
<dbReference type="InterPro" id="IPR045277">
    <property type="entry name" value="DRE1A-I"/>
</dbReference>
<evidence type="ECO:0000313" key="10">
    <source>
        <dbReference type="EMBL" id="KAK6781436.1"/>
    </source>
</evidence>
<comment type="similarity">
    <text evidence="7">Belongs to the AP2/ERF transcription factor family. ERF subfamily.</text>
</comment>
<organism evidence="10 11">
    <name type="scientific">Solanum bulbocastanum</name>
    <name type="common">Wild potato</name>
    <dbReference type="NCBI Taxonomy" id="147425"/>
    <lineage>
        <taxon>Eukaryota</taxon>
        <taxon>Viridiplantae</taxon>
        <taxon>Streptophyta</taxon>
        <taxon>Embryophyta</taxon>
        <taxon>Tracheophyta</taxon>
        <taxon>Spermatophyta</taxon>
        <taxon>Magnoliopsida</taxon>
        <taxon>eudicotyledons</taxon>
        <taxon>Gunneridae</taxon>
        <taxon>Pentapetalae</taxon>
        <taxon>asterids</taxon>
        <taxon>lamiids</taxon>
        <taxon>Solanales</taxon>
        <taxon>Solanaceae</taxon>
        <taxon>Solanoideae</taxon>
        <taxon>Solaneae</taxon>
        <taxon>Solanum</taxon>
    </lineage>
</organism>
<reference evidence="10 11" key="1">
    <citation type="submission" date="2024-02" db="EMBL/GenBank/DDBJ databases">
        <title>de novo genome assembly of Solanum bulbocastanum strain 11H21.</title>
        <authorList>
            <person name="Hosaka A.J."/>
        </authorList>
    </citation>
    <scope>NUCLEOTIDE SEQUENCE [LARGE SCALE GENOMIC DNA]</scope>
    <source>
        <tissue evidence="10">Young leaves</tissue>
    </source>
</reference>
<dbReference type="InterPro" id="IPR016177">
    <property type="entry name" value="DNA-bd_dom_sf"/>
</dbReference>
<dbReference type="GO" id="GO:0003700">
    <property type="term" value="F:DNA-binding transcription factor activity"/>
    <property type="evidence" value="ECO:0007669"/>
    <property type="project" value="InterPro"/>
</dbReference>
<comment type="subcellular location">
    <subcellularLocation>
        <location evidence="1">Nucleus</location>
    </subcellularLocation>
</comment>
<evidence type="ECO:0000313" key="11">
    <source>
        <dbReference type="Proteomes" id="UP001371456"/>
    </source>
</evidence>